<dbReference type="SUPFAM" id="SSF161098">
    <property type="entry name" value="MetI-like"/>
    <property type="match status" value="1"/>
</dbReference>
<dbReference type="InterPro" id="IPR000515">
    <property type="entry name" value="MetI-like"/>
</dbReference>
<feature type="transmembrane region" description="Helical" evidence="7">
    <location>
        <begin position="289"/>
        <end position="311"/>
    </location>
</feature>
<evidence type="ECO:0000256" key="7">
    <source>
        <dbReference type="RuleBase" id="RU363032"/>
    </source>
</evidence>
<feature type="transmembrane region" description="Helical" evidence="7">
    <location>
        <begin position="146"/>
        <end position="172"/>
    </location>
</feature>
<dbReference type="Gene3D" id="1.10.3720.10">
    <property type="entry name" value="MetI-like"/>
    <property type="match status" value="1"/>
</dbReference>
<dbReference type="PANTHER" id="PTHR30465:SF0">
    <property type="entry name" value="OLIGOPEPTIDE TRANSPORT SYSTEM PERMEASE PROTEIN APPB"/>
    <property type="match status" value="1"/>
</dbReference>
<evidence type="ECO:0000259" key="8">
    <source>
        <dbReference type="PROSITE" id="PS50928"/>
    </source>
</evidence>
<evidence type="ECO:0000256" key="3">
    <source>
        <dbReference type="ARBA" id="ARBA00022475"/>
    </source>
</evidence>
<evidence type="ECO:0000313" key="10">
    <source>
        <dbReference type="Proteomes" id="UP000480943"/>
    </source>
</evidence>
<dbReference type="Pfam" id="PF00528">
    <property type="entry name" value="BPD_transp_1"/>
    <property type="match status" value="1"/>
</dbReference>
<keyword evidence="4 7" id="KW-0812">Transmembrane</keyword>
<feature type="transmembrane region" description="Helical" evidence="7">
    <location>
        <begin position="16"/>
        <end position="35"/>
    </location>
</feature>
<evidence type="ECO:0000256" key="5">
    <source>
        <dbReference type="ARBA" id="ARBA00022989"/>
    </source>
</evidence>
<evidence type="ECO:0000256" key="4">
    <source>
        <dbReference type="ARBA" id="ARBA00022692"/>
    </source>
</evidence>
<evidence type="ECO:0000313" key="9">
    <source>
        <dbReference type="EMBL" id="KAB1186174.1"/>
    </source>
</evidence>
<dbReference type="EMBL" id="VZUQ01000010">
    <property type="protein sequence ID" value="KAB1186174.1"/>
    <property type="molecule type" value="Genomic_DNA"/>
</dbReference>
<feature type="domain" description="ABC transmembrane type-1" evidence="8">
    <location>
        <begin position="106"/>
        <end position="308"/>
    </location>
</feature>
<comment type="similarity">
    <text evidence="7">Belongs to the binding-protein-dependent transport system permease family.</text>
</comment>
<dbReference type="GO" id="GO:0055085">
    <property type="term" value="P:transmembrane transport"/>
    <property type="evidence" value="ECO:0007669"/>
    <property type="project" value="InterPro"/>
</dbReference>
<accession>A0AAD3X1L9</accession>
<sequence>MALDVSVMNQCWWKQTLLHSMVQFGAVIALVFIIIKFSPLDPVNQFLGGNVASVSVDQKQLIAEHLGANQGYFERLLLWGEDVLLHGGGYSNLYQQSVSDVIGHYLPHSLILMGVSWLLILILGYSFGVVSAYYQDSVVDKWLCRIAWCVSSIPSFWLGLVFLSLFAIKLQWLPLARLEEGSNIVSLSLVLPLVTLVFTSIPNIYLHTREKTVAVLQSDYIQYAKAHQLPFAHLVRFYIFPNSFTPALLLQLTSLAELISGSVMIETVFNYPGLGHVFLQACLASDVALLAALTCFAAGLVLMGNLLACFLQYRLMPSCRANLL</sequence>
<evidence type="ECO:0000256" key="1">
    <source>
        <dbReference type="ARBA" id="ARBA00004651"/>
    </source>
</evidence>
<dbReference type="PROSITE" id="PS50928">
    <property type="entry name" value="ABC_TM1"/>
    <property type="match status" value="1"/>
</dbReference>
<organism evidence="9 10">
    <name type="scientific">Photobacterium damselae subsp. damselae</name>
    <name type="common">Listonella damsela</name>
    <dbReference type="NCBI Taxonomy" id="85581"/>
    <lineage>
        <taxon>Bacteria</taxon>
        <taxon>Pseudomonadati</taxon>
        <taxon>Pseudomonadota</taxon>
        <taxon>Gammaproteobacteria</taxon>
        <taxon>Vibrionales</taxon>
        <taxon>Vibrionaceae</taxon>
        <taxon>Photobacterium</taxon>
    </lineage>
</organism>
<feature type="transmembrane region" description="Helical" evidence="7">
    <location>
        <begin position="110"/>
        <end position="134"/>
    </location>
</feature>
<feature type="transmembrane region" description="Helical" evidence="7">
    <location>
        <begin position="248"/>
        <end position="269"/>
    </location>
</feature>
<gene>
    <name evidence="9" type="ORF">F6450_00360</name>
</gene>
<protein>
    <submittedName>
        <fullName evidence="9">ABC transporter permease</fullName>
    </submittedName>
</protein>
<proteinExistence type="inferred from homology"/>
<keyword evidence="6 7" id="KW-0472">Membrane</keyword>
<reference evidence="9 10" key="1">
    <citation type="submission" date="2019-09" db="EMBL/GenBank/DDBJ databases">
        <title>Photobacterium damselae subsp. damselae CDC-2227-81, a human clinical isolate.</title>
        <authorList>
            <person name="Osorio C.R."/>
        </authorList>
    </citation>
    <scope>NUCLEOTIDE SEQUENCE [LARGE SCALE GENOMIC DNA]</scope>
    <source>
        <strain evidence="9 10">CDC-2227-81</strain>
    </source>
</reference>
<dbReference type="InterPro" id="IPR035906">
    <property type="entry name" value="MetI-like_sf"/>
</dbReference>
<evidence type="ECO:0000256" key="6">
    <source>
        <dbReference type="ARBA" id="ARBA00023136"/>
    </source>
</evidence>
<dbReference type="Proteomes" id="UP000480943">
    <property type="component" value="Unassembled WGS sequence"/>
</dbReference>
<keyword evidence="3" id="KW-1003">Cell membrane</keyword>
<feature type="transmembrane region" description="Helical" evidence="7">
    <location>
        <begin position="184"/>
        <end position="206"/>
    </location>
</feature>
<dbReference type="CDD" id="cd06261">
    <property type="entry name" value="TM_PBP2"/>
    <property type="match status" value="1"/>
</dbReference>
<dbReference type="PANTHER" id="PTHR30465">
    <property type="entry name" value="INNER MEMBRANE ABC TRANSPORTER"/>
    <property type="match status" value="1"/>
</dbReference>
<dbReference type="GO" id="GO:0005886">
    <property type="term" value="C:plasma membrane"/>
    <property type="evidence" value="ECO:0007669"/>
    <property type="project" value="UniProtKB-SubCell"/>
</dbReference>
<keyword evidence="5 7" id="KW-1133">Transmembrane helix</keyword>
<keyword evidence="2 7" id="KW-0813">Transport</keyword>
<comment type="subcellular location">
    <subcellularLocation>
        <location evidence="1 7">Cell membrane</location>
        <topology evidence="1 7">Multi-pass membrane protein</topology>
    </subcellularLocation>
</comment>
<name>A0AAD3X1L9_PHODD</name>
<evidence type="ECO:0000256" key="2">
    <source>
        <dbReference type="ARBA" id="ARBA00022448"/>
    </source>
</evidence>
<comment type="caution">
    <text evidence="9">The sequence shown here is derived from an EMBL/GenBank/DDBJ whole genome shotgun (WGS) entry which is preliminary data.</text>
</comment>
<dbReference type="AlphaFoldDB" id="A0AAD3X1L9"/>